<evidence type="ECO:0000313" key="2">
    <source>
        <dbReference type="EMBL" id="MPN44369.1"/>
    </source>
</evidence>
<name>A0A645I1R6_9ZZZZ</name>
<comment type="caution">
    <text evidence="2">The sequence shown here is derived from an EMBL/GenBank/DDBJ whole genome shotgun (WGS) entry which is preliminary data.</text>
</comment>
<gene>
    <name evidence="2" type="ORF">SDC9_191934</name>
</gene>
<dbReference type="EMBL" id="VSSQ01103441">
    <property type="protein sequence ID" value="MPN44369.1"/>
    <property type="molecule type" value="Genomic_DNA"/>
</dbReference>
<dbReference type="InterPro" id="IPR020481">
    <property type="entry name" value="Intracell_prot_inh_BsuPI"/>
</dbReference>
<organism evidence="2">
    <name type="scientific">bioreactor metagenome</name>
    <dbReference type="NCBI Taxonomy" id="1076179"/>
    <lineage>
        <taxon>unclassified sequences</taxon>
        <taxon>metagenomes</taxon>
        <taxon>ecological metagenomes</taxon>
    </lineage>
</organism>
<feature type="domain" description="Intracellular proteinase inhibitor BsuPI" evidence="1">
    <location>
        <begin position="5"/>
        <end position="60"/>
    </location>
</feature>
<sequence length="74" mass="8669">MKFYQDGKHVYTWSQDKSFIQLFSEKILLQGESEIFNINLEELPLSKGVYDYEFYSVAKELSNLSPLKGKITIK</sequence>
<protein>
    <recommendedName>
        <fullName evidence="1">Intracellular proteinase inhibitor BsuPI domain-containing protein</fullName>
    </recommendedName>
</protein>
<evidence type="ECO:0000259" key="1">
    <source>
        <dbReference type="Pfam" id="PF12690"/>
    </source>
</evidence>
<dbReference type="Pfam" id="PF12690">
    <property type="entry name" value="BsuPI"/>
    <property type="match status" value="1"/>
</dbReference>
<accession>A0A645I1R6</accession>
<proteinExistence type="predicted"/>
<dbReference type="AlphaFoldDB" id="A0A645I1R6"/>
<dbReference type="InterPro" id="IPR038144">
    <property type="entry name" value="IPI"/>
</dbReference>
<reference evidence="2" key="1">
    <citation type="submission" date="2019-08" db="EMBL/GenBank/DDBJ databases">
        <authorList>
            <person name="Kucharzyk K."/>
            <person name="Murdoch R.W."/>
            <person name="Higgins S."/>
            <person name="Loffler F."/>
        </authorList>
    </citation>
    <scope>NUCLEOTIDE SEQUENCE</scope>
</reference>
<dbReference type="Gene3D" id="2.60.40.2360">
    <property type="entry name" value="Intracellular proteinase inhibitor BsuPI"/>
    <property type="match status" value="1"/>
</dbReference>